<accession>A0A1D1UNA2</accession>
<reference evidence="1 2" key="1">
    <citation type="journal article" date="2016" name="Nat. Commun.">
        <title>Extremotolerant tardigrade genome and improved radiotolerance of human cultured cells by tardigrade-unique protein.</title>
        <authorList>
            <person name="Hashimoto T."/>
            <person name="Horikawa D.D."/>
            <person name="Saito Y."/>
            <person name="Kuwahara H."/>
            <person name="Kozuka-Hata H."/>
            <person name="Shin-I T."/>
            <person name="Minakuchi Y."/>
            <person name="Ohishi K."/>
            <person name="Motoyama A."/>
            <person name="Aizu T."/>
            <person name="Enomoto A."/>
            <person name="Kondo K."/>
            <person name="Tanaka S."/>
            <person name="Hara Y."/>
            <person name="Koshikawa S."/>
            <person name="Sagara H."/>
            <person name="Miura T."/>
            <person name="Yokobori S."/>
            <person name="Miyagawa K."/>
            <person name="Suzuki Y."/>
            <person name="Kubo T."/>
            <person name="Oyama M."/>
            <person name="Kohara Y."/>
            <person name="Fujiyama A."/>
            <person name="Arakawa K."/>
            <person name="Katayama T."/>
            <person name="Toyoda A."/>
            <person name="Kunieda T."/>
        </authorList>
    </citation>
    <scope>NUCLEOTIDE SEQUENCE [LARGE SCALE GENOMIC DNA]</scope>
    <source>
        <strain evidence="1 2">YOKOZUNA-1</strain>
    </source>
</reference>
<dbReference type="AlphaFoldDB" id="A0A1D1UNA2"/>
<keyword evidence="2" id="KW-1185">Reference proteome</keyword>
<sequence length="98" mass="10562">MVDFAGSFPALPPDDPQEIVELSEKDCLVKALEEKKDAQPAAPAKLKVMMKPNGALYRDATLEMVNGQRTRDAVFSIGGNEDSKTFSLASQADTSGFL</sequence>
<gene>
    <name evidence="1" type="primary">RvY_03272-1</name>
    <name evidence="1" type="synonym">RvY_03272.1</name>
    <name evidence="1" type="ORF">RvY_03272</name>
</gene>
<dbReference type="Proteomes" id="UP000186922">
    <property type="component" value="Unassembled WGS sequence"/>
</dbReference>
<evidence type="ECO:0000313" key="2">
    <source>
        <dbReference type="Proteomes" id="UP000186922"/>
    </source>
</evidence>
<protein>
    <submittedName>
        <fullName evidence="1">Uncharacterized protein</fullName>
    </submittedName>
</protein>
<organism evidence="1 2">
    <name type="scientific">Ramazzottius varieornatus</name>
    <name type="common">Water bear</name>
    <name type="synonym">Tardigrade</name>
    <dbReference type="NCBI Taxonomy" id="947166"/>
    <lineage>
        <taxon>Eukaryota</taxon>
        <taxon>Metazoa</taxon>
        <taxon>Ecdysozoa</taxon>
        <taxon>Tardigrada</taxon>
        <taxon>Eutardigrada</taxon>
        <taxon>Parachela</taxon>
        <taxon>Hypsibioidea</taxon>
        <taxon>Ramazzottiidae</taxon>
        <taxon>Ramazzottius</taxon>
    </lineage>
</organism>
<dbReference type="EMBL" id="BDGG01000001">
    <property type="protein sequence ID" value="GAU90921.1"/>
    <property type="molecule type" value="Genomic_DNA"/>
</dbReference>
<comment type="caution">
    <text evidence="1">The sequence shown here is derived from an EMBL/GenBank/DDBJ whole genome shotgun (WGS) entry which is preliminary data.</text>
</comment>
<evidence type="ECO:0000313" key="1">
    <source>
        <dbReference type="EMBL" id="GAU90921.1"/>
    </source>
</evidence>
<proteinExistence type="predicted"/>
<name>A0A1D1UNA2_RAMVA</name>